<dbReference type="HOGENOM" id="CLU_3412391_0_0_11"/>
<gene>
    <name evidence="2" type="ORF">BLIG_02028</name>
</gene>
<feature type="region of interest" description="Disordered" evidence="1">
    <location>
        <begin position="1"/>
        <end position="28"/>
    </location>
</feature>
<accession>C5ED05</accession>
<sequence length="28" mass="2932">MDLSLPVPATATTYSKPTTSIPRIRGAS</sequence>
<evidence type="ECO:0000313" key="2">
    <source>
        <dbReference type="EMBL" id="EEQ55899.1"/>
    </source>
</evidence>
<organism evidence="2">
    <name type="scientific">Bifidobacterium longum subsp. infantis CCUG 52486</name>
    <dbReference type="NCBI Taxonomy" id="537937"/>
    <lineage>
        <taxon>Bacteria</taxon>
        <taxon>Bacillati</taxon>
        <taxon>Actinomycetota</taxon>
        <taxon>Actinomycetes</taxon>
        <taxon>Bifidobacteriales</taxon>
        <taxon>Bifidobacteriaceae</taxon>
        <taxon>Bifidobacterium</taxon>
    </lineage>
</organism>
<name>C5ED05_BIFLI</name>
<evidence type="ECO:0000256" key="1">
    <source>
        <dbReference type="SAM" id="MobiDB-lite"/>
    </source>
</evidence>
<reference evidence="2" key="1">
    <citation type="submission" date="2008-08" db="EMBL/GenBank/DDBJ databases">
        <title>Annotation of Bifidobacterium longum subsp. infantis CCUG 52486.</title>
        <authorList>
            <consortium name="The Broad Institute Genome Sequencing Platform"/>
            <person name="Gougoulias C."/>
            <person name="Tuohy K.M."/>
            <person name="Gibson G.R."/>
            <person name="Ward D."/>
            <person name="Mehta T."/>
            <person name="Young S."/>
            <person name="Jaffe D."/>
            <person name="Gnerre S."/>
            <person name="Berlin A."/>
            <person name="Heiman D."/>
            <person name="Hepburn T."/>
            <person name="Shea T."/>
            <person name="Sykes S."/>
            <person name="Alvarado L."/>
            <person name="Kodira C."/>
            <person name="Borodovsky M."/>
            <person name="Lander E."/>
            <person name="Galagan J."/>
            <person name="Nusbaum C."/>
            <person name="Birren B."/>
        </authorList>
    </citation>
    <scope>NUCLEOTIDE SEQUENCE [LARGE SCALE GENOMIC DNA]</scope>
    <source>
        <strain evidence="2">CCUG 52486</strain>
    </source>
</reference>
<protein>
    <submittedName>
        <fullName evidence="2">Uncharacterized protein</fullName>
    </submittedName>
</protein>
<dbReference type="EMBL" id="DS990242">
    <property type="protein sequence ID" value="EEQ55899.1"/>
    <property type="molecule type" value="Genomic_DNA"/>
</dbReference>
<feature type="compositionally biased region" description="Polar residues" evidence="1">
    <location>
        <begin position="10"/>
        <end position="21"/>
    </location>
</feature>
<dbReference type="Proteomes" id="UP000005084">
    <property type="component" value="Unassembled WGS sequence"/>
</dbReference>
<proteinExistence type="predicted"/>
<dbReference type="AlphaFoldDB" id="C5ED05"/>